<dbReference type="InterPro" id="IPR044965">
    <property type="entry name" value="Glyco_hydro_17_plant"/>
</dbReference>
<feature type="compositionally biased region" description="Pro residues" evidence="6">
    <location>
        <begin position="548"/>
        <end position="562"/>
    </location>
</feature>
<evidence type="ECO:0008006" key="9">
    <source>
        <dbReference type="Google" id="ProtNLM"/>
    </source>
</evidence>
<evidence type="ECO:0000313" key="7">
    <source>
        <dbReference type="EMBL" id="KAF8369725.1"/>
    </source>
</evidence>
<dbReference type="GO" id="GO:0005975">
    <property type="term" value="P:carbohydrate metabolic process"/>
    <property type="evidence" value="ECO:0007669"/>
    <property type="project" value="InterPro"/>
</dbReference>
<keyword evidence="2 5" id="KW-0378">Hydrolase</keyword>
<dbReference type="PROSITE" id="PS00587">
    <property type="entry name" value="GLYCOSYL_HYDROL_F17"/>
    <property type="match status" value="1"/>
</dbReference>
<dbReference type="SUPFAM" id="SSF51445">
    <property type="entry name" value="(Trans)glycosidases"/>
    <property type="match status" value="1"/>
</dbReference>
<dbReference type="InterPro" id="IPR000490">
    <property type="entry name" value="Glyco_hydro_17"/>
</dbReference>
<organism evidence="7 8">
    <name type="scientific">Tetracentron sinense</name>
    <name type="common">Spur-leaf</name>
    <dbReference type="NCBI Taxonomy" id="13715"/>
    <lineage>
        <taxon>Eukaryota</taxon>
        <taxon>Viridiplantae</taxon>
        <taxon>Streptophyta</taxon>
        <taxon>Embryophyta</taxon>
        <taxon>Tracheophyta</taxon>
        <taxon>Spermatophyta</taxon>
        <taxon>Magnoliopsida</taxon>
        <taxon>Trochodendrales</taxon>
        <taxon>Trochodendraceae</taxon>
        <taxon>Tetracentron</taxon>
    </lineage>
</organism>
<evidence type="ECO:0000256" key="3">
    <source>
        <dbReference type="ARBA" id="ARBA00023295"/>
    </source>
</evidence>
<dbReference type="EMBL" id="JABCRI010000553">
    <property type="protein sequence ID" value="KAF8369725.1"/>
    <property type="molecule type" value="Genomic_DNA"/>
</dbReference>
<dbReference type="Pfam" id="PF14223">
    <property type="entry name" value="Retrotran_gag_2"/>
    <property type="match status" value="1"/>
</dbReference>
<accession>A0A834Y9J1</accession>
<dbReference type="InterPro" id="IPR017853">
    <property type="entry name" value="GH"/>
</dbReference>
<dbReference type="Proteomes" id="UP000655225">
    <property type="component" value="Unassembled WGS sequence"/>
</dbReference>
<evidence type="ECO:0000256" key="1">
    <source>
        <dbReference type="ARBA" id="ARBA00008773"/>
    </source>
</evidence>
<feature type="compositionally biased region" description="Basic and acidic residues" evidence="6">
    <location>
        <begin position="249"/>
        <end position="262"/>
    </location>
</feature>
<proteinExistence type="inferred from homology"/>
<name>A0A834Y9J1_TETSI</name>
<dbReference type="Gene3D" id="3.20.20.80">
    <property type="entry name" value="Glycosidases"/>
    <property type="match status" value="1"/>
</dbReference>
<dbReference type="OrthoDB" id="941679at2759"/>
<keyword evidence="8" id="KW-1185">Reference proteome</keyword>
<evidence type="ECO:0000256" key="5">
    <source>
        <dbReference type="RuleBase" id="RU004336"/>
    </source>
</evidence>
<sequence length="874" mass="96750">MVSIKLNSTNYLFWKTQLLPLIESLELLEHIDGSVLPPQQFISSPDDKGEIVNPQYDLWKKTDRLLLGWINGTLSEEVLSHVVGLTSARDVWMCLENTFAQASKSREQQLRQQLQMCKKGNGTIEDYLRRFKGICDALVAIQRPVSDDDKVFWLTNGLGSSYEGFVTSIFAKPPIPTYDQLVPSLLNHEMRSRQYAAEITSTDSSMAFFHQRNGGNYRPRNRTNKGRHFNGAQQRPFHEQGNRQNNFKANDDSQIRTQHQQETRPVQRINLPPNNGQQEMPRATTQCQICGKGGHSALKCWHRFNHSYQSDDIPQALTTMTIDDPNDPAWYPDTRATSHMTNDSGKLYNITPYDGSDRVMVGNGNSLPIYHVGDALIITRDKEVKLQNDQKTGQTLATGSRKGDLYALDENKRAFFTSRVGTTSEDVWHQRLGHPQHKTIRFLHSKNAIDVVQGLTTSSDPKWFPWSHSLPSIAEQRPPTSVLSQAETVSASPRAALDDVRPSTISDPTCLSPLNDVRSRIAASNSGIGMSNTVQSTPTTYSHDNSPPTSPPTIAPPSPPPSVCAKPAIHSTLSPPAAPNPSPCGSLTIWLPPLESTNASASVALPPPSIEPLSPSTNTHPMLTRSKSRTVASLIGFEAEFNTRTRAHSHTYIAVGNEVNQGLRQYVLPAMQNIFNAISSAGLRDQIKVSTAIDMAVLSASYPPSNGALKGDIQSFLDPIIGFLLNNRVPLLANVYPYFSYAGNTRDISLSYALFTAQLVVVQDGQHGYRNLFDAMLDALYSALEKAGGSTLEIVVSETGWPSAAGTATTMDNARIYNSNLIQHVKGGTPKRPGRPIETYIFAMFNENRKTLELEKHWGLFFPNKQPKYALNFA</sequence>
<comment type="similarity">
    <text evidence="1 4">Belongs to the glycosyl hydrolase 17 family.</text>
</comment>
<protein>
    <recommendedName>
        <fullName evidence="9">Glucan endo-1,3-beta-D-glucosidase</fullName>
    </recommendedName>
</protein>
<dbReference type="AlphaFoldDB" id="A0A834Y9J1"/>
<evidence type="ECO:0000313" key="8">
    <source>
        <dbReference type="Proteomes" id="UP000655225"/>
    </source>
</evidence>
<evidence type="ECO:0000256" key="4">
    <source>
        <dbReference type="RuleBase" id="RU004335"/>
    </source>
</evidence>
<comment type="caution">
    <text evidence="7">The sequence shown here is derived from an EMBL/GenBank/DDBJ whole genome shotgun (WGS) entry which is preliminary data.</text>
</comment>
<feature type="compositionally biased region" description="Basic residues" evidence="6">
    <location>
        <begin position="219"/>
        <end position="228"/>
    </location>
</feature>
<dbReference type="PANTHER" id="PTHR32227">
    <property type="entry name" value="GLUCAN ENDO-1,3-BETA-GLUCOSIDASE BG1-RELATED-RELATED"/>
    <property type="match status" value="1"/>
</dbReference>
<evidence type="ECO:0000256" key="6">
    <source>
        <dbReference type="SAM" id="MobiDB-lite"/>
    </source>
</evidence>
<feature type="compositionally biased region" description="Polar residues" evidence="6">
    <location>
        <begin position="523"/>
        <end position="545"/>
    </location>
</feature>
<evidence type="ECO:0000256" key="2">
    <source>
        <dbReference type="ARBA" id="ARBA00022801"/>
    </source>
</evidence>
<reference evidence="7 8" key="1">
    <citation type="submission" date="2020-04" db="EMBL/GenBank/DDBJ databases">
        <title>Plant Genome Project.</title>
        <authorList>
            <person name="Zhang R.-G."/>
        </authorList>
    </citation>
    <scope>NUCLEOTIDE SEQUENCE [LARGE SCALE GENOMIC DNA]</scope>
    <source>
        <strain evidence="7">YNK0</strain>
        <tissue evidence="7">Leaf</tissue>
    </source>
</reference>
<keyword evidence="3 5" id="KW-0326">Glycosidase</keyword>
<gene>
    <name evidence="7" type="ORF">HHK36_032252</name>
</gene>
<dbReference type="Pfam" id="PF00332">
    <property type="entry name" value="Glyco_hydro_17"/>
    <property type="match status" value="1"/>
</dbReference>
<feature type="region of interest" description="Disordered" evidence="6">
    <location>
        <begin position="523"/>
        <end position="581"/>
    </location>
</feature>
<dbReference type="OMA" id="HTHETCF"/>
<feature type="region of interest" description="Disordered" evidence="6">
    <location>
        <begin position="488"/>
        <end position="511"/>
    </location>
</feature>
<dbReference type="GO" id="GO:0004553">
    <property type="term" value="F:hydrolase activity, hydrolyzing O-glycosyl compounds"/>
    <property type="evidence" value="ECO:0007669"/>
    <property type="project" value="InterPro"/>
</dbReference>
<feature type="region of interest" description="Disordered" evidence="6">
    <location>
        <begin position="213"/>
        <end position="280"/>
    </location>
</feature>
<dbReference type="FunFam" id="3.20.20.80:FF:000010">
    <property type="entry name" value="glucan endo-1,3-beta-glucosidase, basic"/>
    <property type="match status" value="1"/>
</dbReference>